<organism evidence="1 2">
    <name type="scientific">Cirrhinus molitorella</name>
    <name type="common">mud carp</name>
    <dbReference type="NCBI Taxonomy" id="172907"/>
    <lineage>
        <taxon>Eukaryota</taxon>
        <taxon>Metazoa</taxon>
        <taxon>Chordata</taxon>
        <taxon>Craniata</taxon>
        <taxon>Vertebrata</taxon>
        <taxon>Euteleostomi</taxon>
        <taxon>Actinopterygii</taxon>
        <taxon>Neopterygii</taxon>
        <taxon>Teleostei</taxon>
        <taxon>Ostariophysi</taxon>
        <taxon>Cypriniformes</taxon>
        <taxon>Cyprinidae</taxon>
        <taxon>Labeoninae</taxon>
        <taxon>Labeonini</taxon>
        <taxon>Cirrhinus</taxon>
    </lineage>
</organism>
<comment type="caution">
    <text evidence="1">The sequence shown here is derived from an EMBL/GenBank/DDBJ whole genome shotgun (WGS) entry which is preliminary data.</text>
</comment>
<evidence type="ECO:0000313" key="2">
    <source>
        <dbReference type="Proteomes" id="UP001558613"/>
    </source>
</evidence>
<accession>A0ABR3LH97</accession>
<dbReference type="EMBL" id="JAYMGO010000022">
    <property type="protein sequence ID" value="KAL1252277.1"/>
    <property type="molecule type" value="Genomic_DNA"/>
</dbReference>
<name>A0ABR3LH97_9TELE</name>
<reference evidence="1 2" key="1">
    <citation type="submission" date="2023-09" db="EMBL/GenBank/DDBJ databases">
        <authorList>
            <person name="Wang M."/>
        </authorList>
    </citation>
    <scope>NUCLEOTIDE SEQUENCE [LARGE SCALE GENOMIC DNA]</scope>
    <source>
        <strain evidence="1">GT-2023</strain>
        <tissue evidence="1">Liver</tissue>
    </source>
</reference>
<proteinExistence type="predicted"/>
<sequence length="125" mass="13948">MASLAGYADVIINLINDDMSYENISAHLSQVGVQKCSARSVRRFCSEHNVKRRREVDDAHLELSVASAIKEVGPTFGCTFMTGHQKAYMQVKFESEECYDRFINLIMSCGKRAGIIKSGPRDPLS</sequence>
<keyword evidence="2" id="KW-1185">Reference proteome</keyword>
<protein>
    <submittedName>
        <fullName evidence="1">Uncharacterized protein</fullName>
    </submittedName>
</protein>
<evidence type="ECO:0000313" key="1">
    <source>
        <dbReference type="EMBL" id="KAL1252277.1"/>
    </source>
</evidence>
<gene>
    <name evidence="1" type="ORF">QQF64_020073</name>
</gene>
<dbReference type="Proteomes" id="UP001558613">
    <property type="component" value="Unassembled WGS sequence"/>
</dbReference>